<evidence type="ECO:0000256" key="1">
    <source>
        <dbReference type="ARBA" id="ARBA00010617"/>
    </source>
</evidence>
<evidence type="ECO:0000256" key="5">
    <source>
        <dbReference type="PIRSR" id="PIRSR602401-1"/>
    </source>
</evidence>
<dbReference type="InterPro" id="IPR001128">
    <property type="entry name" value="Cyt_P450"/>
</dbReference>
<dbReference type="PANTHER" id="PTHR46300">
    <property type="entry name" value="P450, PUTATIVE (EUROFUNG)-RELATED-RELATED"/>
    <property type="match status" value="1"/>
</dbReference>
<name>A0A0D1ZAY0_9EURO</name>
<dbReference type="GO" id="GO:0005506">
    <property type="term" value="F:iron ion binding"/>
    <property type="evidence" value="ECO:0007669"/>
    <property type="project" value="InterPro"/>
</dbReference>
<evidence type="ECO:0000256" key="6">
    <source>
        <dbReference type="RuleBase" id="RU000461"/>
    </source>
</evidence>
<dbReference type="GO" id="GO:0004497">
    <property type="term" value="F:monooxygenase activity"/>
    <property type="evidence" value="ECO:0007669"/>
    <property type="project" value="UniProtKB-KW"/>
</dbReference>
<accession>A0A0D1ZAY0</accession>
<evidence type="ECO:0008006" key="9">
    <source>
        <dbReference type="Google" id="ProtNLM"/>
    </source>
</evidence>
<dbReference type="STRING" id="1016849.A0A0D1ZAY0"/>
<dbReference type="HOGENOM" id="CLU_001570_2_1_1"/>
<dbReference type="InterPro" id="IPR036396">
    <property type="entry name" value="Cyt_P450_sf"/>
</dbReference>
<sequence length="512" mass="58551">MATSRVVLVLAVTVVAFVLHRAIAWYQFNRKYKLPPKVPGWPIIGNTLDVPFPAGVWLIETAKKYGEMFTVDLAGKTLVFLNSSRVVNDIMEKRAAITADRQYRPMVSDIMSGGRRMLLMSHTDRWRNQRKVMHSQLNGKQAETKFVPYQELESRHLVWDYLNEPEKYYLANQRFSNSVIVSVVFGRRARLDDKQLAIILAQMAEFGKALFSPIVSPADLFPVLAKLPKQLQWWRPYGERYFQSTLAVYQEELDLLKDKMAKGTAKPCFAIDMLNEVEKKEFASIDDAERLMILSTLFEAGSDTSRTVITQVVAAAAKYPRWVKKAQALLDEVCGSNAERLPLLSDRQSLPYIMAAVKEGLRWRPFLQMGVPHMLAEDMEYEGYKFPAGTQFTWGAYALALNEDDFTDARTFNPERFMNEDLNAPLKGHWSFGAGRRVCVGYNVGVNNVWIAIACLLYCFDFAEDPNYPIDEYTTPWDKHDGAPFHVKITPRSQAHIDLIKRESAHVLSMEY</sequence>
<comment type="cofactor">
    <cofactor evidence="5">
        <name>heme</name>
        <dbReference type="ChEBI" id="CHEBI:30413"/>
    </cofactor>
</comment>
<proteinExistence type="inferred from homology"/>
<evidence type="ECO:0000256" key="2">
    <source>
        <dbReference type="ARBA" id="ARBA00022723"/>
    </source>
</evidence>
<dbReference type="InterPro" id="IPR050364">
    <property type="entry name" value="Cytochrome_P450_fung"/>
</dbReference>
<evidence type="ECO:0000313" key="7">
    <source>
        <dbReference type="EMBL" id="KIV83908.1"/>
    </source>
</evidence>
<protein>
    <recommendedName>
        <fullName evidence="9">Cytochrome P450</fullName>
    </recommendedName>
</protein>
<dbReference type="PANTHER" id="PTHR46300:SF12">
    <property type="entry name" value="P450, PUTATIVE (EUROFUNG)-RELATED"/>
    <property type="match status" value="1"/>
</dbReference>
<dbReference type="GO" id="GO:0020037">
    <property type="term" value="F:heme binding"/>
    <property type="evidence" value="ECO:0007669"/>
    <property type="project" value="InterPro"/>
</dbReference>
<dbReference type="Gene3D" id="1.10.630.10">
    <property type="entry name" value="Cytochrome P450"/>
    <property type="match status" value="1"/>
</dbReference>
<gene>
    <name evidence="7" type="ORF">PV11_05893</name>
</gene>
<dbReference type="GO" id="GO:0016705">
    <property type="term" value="F:oxidoreductase activity, acting on paired donors, with incorporation or reduction of molecular oxygen"/>
    <property type="evidence" value="ECO:0007669"/>
    <property type="project" value="InterPro"/>
</dbReference>
<feature type="binding site" description="axial binding residue" evidence="5">
    <location>
        <position position="439"/>
    </location>
    <ligand>
        <name>heme</name>
        <dbReference type="ChEBI" id="CHEBI:30413"/>
    </ligand>
    <ligandPart>
        <name>Fe</name>
        <dbReference type="ChEBI" id="CHEBI:18248"/>
    </ligandPart>
</feature>
<dbReference type="CDD" id="cd11065">
    <property type="entry name" value="CYP64-like"/>
    <property type="match status" value="1"/>
</dbReference>
<evidence type="ECO:0000256" key="4">
    <source>
        <dbReference type="ARBA" id="ARBA00023004"/>
    </source>
</evidence>
<keyword evidence="5 6" id="KW-0349">Heme</keyword>
<keyword evidence="4 5" id="KW-0408">Iron</keyword>
<keyword evidence="2 5" id="KW-0479">Metal-binding</keyword>
<dbReference type="OrthoDB" id="1103324at2759"/>
<organism evidence="7 8">
    <name type="scientific">Exophiala sideris</name>
    <dbReference type="NCBI Taxonomy" id="1016849"/>
    <lineage>
        <taxon>Eukaryota</taxon>
        <taxon>Fungi</taxon>
        <taxon>Dikarya</taxon>
        <taxon>Ascomycota</taxon>
        <taxon>Pezizomycotina</taxon>
        <taxon>Eurotiomycetes</taxon>
        <taxon>Chaetothyriomycetidae</taxon>
        <taxon>Chaetothyriales</taxon>
        <taxon>Herpotrichiellaceae</taxon>
        <taxon>Exophiala</taxon>
    </lineage>
</organism>
<dbReference type="InterPro" id="IPR002401">
    <property type="entry name" value="Cyt_P450_E_grp-I"/>
</dbReference>
<comment type="similarity">
    <text evidence="1 6">Belongs to the cytochrome P450 family.</text>
</comment>
<dbReference type="PRINTS" id="PR00463">
    <property type="entry name" value="EP450I"/>
</dbReference>
<dbReference type="AlphaFoldDB" id="A0A0D1ZAY0"/>
<dbReference type="InterPro" id="IPR017972">
    <property type="entry name" value="Cyt_P450_CS"/>
</dbReference>
<keyword evidence="6" id="KW-0503">Monooxygenase</keyword>
<dbReference type="SUPFAM" id="SSF48264">
    <property type="entry name" value="Cytochrome P450"/>
    <property type="match status" value="1"/>
</dbReference>
<dbReference type="PROSITE" id="PS00086">
    <property type="entry name" value="CYTOCHROME_P450"/>
    <property type="match status" value="1"/>
</dbReference>
<evidence type="ECO:0000313" key="8">
    <source>
        <dbReference type="Proteomes" id="UP000053599"/>
    </source>
</evidence>
<keyword evidence="3 6" id="KW-0560">Oxidoreductase</keyword>
<dbReference type="Proteomes" id="UP000053599">
    <property type="component" value="Unassembled WGS sequence"/>
</dbReference>
<evidence type="ECO:0000256" key="3">
    <source>
        <dbReference type="ARBA" id="ARBA00023002"/>
    </source>
</evidence>
<reference evidence="7 8" key="1">
    <citation type="submission" date="2015-01" db="EMBL/GenBank/DDBJ databases">
        <title>The Genome Sequence of Exophiala sideris CBS121828.</title>
        <authorList>
            <consortium name="The Broad Institute Genomics Platform"/>
            <person name="Cuomo C."/>
            <person name="de Hoog S."/>
            <person name="Gorbushina A."/>
            <person name="Stielow B."/>
            <person name="Teixiera M."/>
            <person name="Abouelleil A."/>
            <person name="Chapman S.B."/>
            <person name="Priest M."/>
            <person name="Young S.K."/>
            <person name="Wortman J."/>
            <person name="Nusbaum C."/>
            <person name="Birren B."/>
        </authorList>
    </citation>
    <scope>NUCLEOTIDE SEQUENCE [LARGE SCALE GENOMIC DNA]</scope>
    <source>
        <strain evidence="7 8">CBS 121828</strain>
    </source>
</reference>
<dbReference type="EMBL" id="KN846952">
    <property type="protein sequence ID" value="KIV83908.1"/>
    <property type="molecule type" value="Genomic_DNA"/>
</dbReference>
<dbReference type="Pfam" id="PF00067">
    <property type="entry name" value="p450"/>
    <property type="match status" value="1"/>
</dbReference>